<evidence type="ECO:0000313" key="8">
    <source>
        <dbReference type="Proteomes" id="UP001390339"/>
    </source>
</evidence>
<dbReference type="PANTHER" id="PTHR47685:SF1">
    <property type="entry name" value="MAGNESIUM TRANSPORT PROTEIN CORA"/>
    <property type="match status" value="1"/>
</dbReference>
<feature type="compositionally biased region" description="Basic and acidic residues" evidence="5">
    <location>
        <begin position="1043"/>
        <end position="1069"/>
    </location>
</feature>
<sequence>MDTSANIDTPEIKDDLAHYFGATEFNHRAMYFEDSNPRWGTRQQRAQQTDIAVRLQVLNKIIKELERLGAIRSLLSQEPSECHLILRLDESRQAWTASEEYSVGIANRFQEGGLVNDWSERNKFHTSPSLEFLKELRRDLERISQSQPTSTFDHSNTSPGSSGEPSTRVKQLPSESPKSVPTKEPAKKTGTRGSTHIDYDPDEDLDTYLIQYKIFDNGLKPSMTPEYAGIIGNFPDQRVPVRHILGEIDPGSPSNSRHQDTVDRRKLTALPFGNILKDLDKTSNKIRYFHFPANNMAWAERAMALHYEDETASRLGNLDVSEIAQRSRIDTLLRSEYWRGQQHGHQGAPLHAHHMTPLCSTIPLGADGETASQPKDLVLFMPYLHWETDRKRFSFASFLDNVTAAHKAEHDSLLRVTRQRAIRDREDLEKPARFQQAHRPFESISYLPFGSDLYESSRPLDEHRRVMSRVPFDGNNQNRLGQYLMDASRLYEGISNYRDKKLLHKYLYVDAPIHPRRTLDQAYYWSLQSTDNRDRDQVVYRATTAAAKSRHQFDIGRQIWPDHENLHDDGPCQTCRDRVRQTSKLIMVDQLWLWVLDERTILTFFPRRYGTNEDDAAGVHKSIRTRLDHISKTRHPEQRMGSVWDLALIIFDECINTLFDRTKTPDLQPRVMDHFSQAIDDVTNKQAIASGRLWAWTEQWKKALSNKQKSRTADVHIALILDVRPEYKLLYEIKDIIEELNIIIHISRTHNTLLKSFVDQAKHIMDPGRRLQNMFDHGLNMDSTREPKSKMDNRNAGVTAKKVDYDRFGSMAEELVIKVDSRIQTLEDLKKRAESASNSVNELLNRKQQQSSVVQAWQSAQQTEDAVAQGQSVMLFTAVTIVFAPLSFMTSVFGMNSWEFSPEQNTWKILDQLAYILPISVATIMLVLFLAFNPSVTPMINAWYSRIRIKFLTQKIWGGYSLYKIWFGMNLRFGRTWTEQIQNLIMTAPASKLLPISSLASNPFLQTPVRANYNYVSAKLLAKQACEEQIGKARTYARKKRKEAAQKEVSKEHRERQAAREEARREKSM</sequence>
<feature type="region of interest" description="Disordered" evidence="5">
    <location>
        <begin position="143"/>
        <end position="200"/>
    </location>
</feature>
<evidence type="ECO:0000256" key="2">
    <source>
        <dbReference type="ARBA" id="ARBA00022692"/>
    </source>
</evidence>
<keyword evidence="4 6" id="KW-0472">Membrane</keyword>
<evidence type="ECO:0000256" key="4">
    <source>
        <dbReference type="ARBA" id="ARBA00023136"/>
    </source>
</evidence>
<name>A0ABR2IA00_9PEZI</name>
<organism evidence="7 8">
    <name type="scientific">Apiospora arundinis</name>
    <dbReference type="NCBI Taxonomy" id="335852"/>
    <lineage>
        <taxon>Eukaryota</taxon>
        <taxon>Fungi</taxon>
        <taxon>Dikarya</taxon>
        <taxon>Ascomycota</taxon>
        <taxon>Pezizomycotina</taxon>
        <taxon>Sordariomycetes</taxon>
        <taxon>Xylariomycetidae</taxon>
        <taxon>Amphisphaeriales</taxon>
        <taxon>Apiosporaceae</taxon>
        <taxon>Apiospora</taxon>
    </lineage>
</organism>
<protein>
    <submittedName>
        <fullName evidence="7">Magnesium transport protein CorA transmembrane region</fullName>
    </submittedName>
</protein>
<dbReference type="EMBL" id="JAPCWZ010000006">
    <property type="protein sequence ID" value="KAK8859817.1"/>
    <property type="molecule type" value="Genomic_DNA"/>
</dbReference>
<keyword evidence="8" id="KW-1185">Reference proteome</keyword>
<keyword evidence="2 6" id="KW-0812">Transmembrane</keyword>
<comment type="subcellular location">
    <subcellularLocation>
        <location evidence="1">Membrane</location>
        <topology evidence="1">Multi-pass membrane protein</topology>
    </subcellularLocation>
</comment>
<evidence type="ECO:0000256" key="1">
    <source>
        <dbReference type="ARBA" id="ARBA00004141"/>
    </source>
</evidence>
<comment type="caution">
    <text evidence="7">The sequence shown here is derived from an EMBL/GenBank/DDBJ whole genome shotgun (WGS) entry which is preliminary data.</text>
</comment>
<dbReference type="PANTHER" id="PTHR47685">
    <property type="entry name" value="MAGNESIUM TRANSPORT PROTEIN CORA"/>
    <property type="match status" value="1"/>
</dbReference>
<feature type="transmembrane region" description="Helical" evidence="6">
    <location>
        <begin position="913"/>
        <end position="932"/>
    </location>
</feature>
<dbReference type="Proteomes" id="UP001390339">
    <property type="component" value="Unassembled WGS sequence"/>
</dbReference>
<proteinExistence type="predicted"/>
<keyword evidence="3 6" id="KW-1133">Transmembrane helix</keyword>
<feature type="transmembrane region" description="Helical" evidence="6">
    <location>
        <begin position="873"/>
        <end position="893"/>
    </location>
</feature>
<evidence type="ECO:0000256" key="3">
    <source>
        <dbReference type="ARBA" id="ARBA00022989"/>
    </source>
</evidence>
<feature type="region of interest" description="Disordered" evidence="5">
    <location>
        <begin position="1041"/>
        <end position="1069"/>
    </location>
</feature>
<reference evidence="7 8" key="1">
    <citation type="journal article" date="2024" name="IMA Fungus">
        <title>Apiospora arundinis, a panoply of carbohydrate-active enzymes and secondary metabolites.</title>
        <authorList>
            <person name="Sorensen T."/>
            <person name="Petersen C."/>
            <person name="Muurmann A.T."/>
            <person name="Christiansen J.V."/>
            <person name="Brundto M.L."/>
            <person name="Overgaard C.K."/>
            <person name="Boysen A.T."/>
            <person name="Wollenberg R.D."/>
            <person name="Larsen T.O."/>
            <person name="Sorensen J.L."/>
            <person name="Nielsen K.L."/>
            <person name="Sondergaard T.E."/>
        </authorList>
    </citation>
    <scope>NUCLEOTIDE SEQUENCE [LARGE SCALE GENOMIC DNA]</scope>
    <source>
        <strain evidence="7 8">AAU 773</strain>
    </source>
</reference>
<dbReference type="Gene3D" id="1.20.58.340">
    <property type="entry name" value="Magnesium transport protein CorA, transmembrane region"/>
    <property type="match status" value="1"/>
</dbReference>
<dbReference type="InterPro" id="IPR050829">
    <property type="entry name" value="CorA_MIT"/>
</dbReference>
<dbReference type="InterPro" id="IPR002523">
    <property type="entry name" value="MgTranspt_CorA/ZnTranspt_ZntB"/>
</dbReference>
<accession>A0ABR2IA00</accession>
<gene>
    <name evidence="7" type="ORF">PGQ11_010551</name>
</gene>
<feature type="compositionally biased region" description="Polar residues" evidence="5">
    <location>
        <begin position="143"/>
        <end position="179"/>
    </location>
</feature>
<evidence type="ECO:0000313" key="7">
    <source>
        <dbReference type="EMBL" id="KAK8859817.1"/>
    </source>
</evidence>
<dbReference type="Pfam" id="PF01544">
    <property type="entry name" value="CorA"/>
    <property type="match status" value="1"/>
</dbReference>
<evidence type="ECO:0000256" key="5">
    <source>
        <dbReference type="SAM" id="MobiDB-lite"/>
    </source>
</evidence>
<dbReference type="InterPro" id="IPR045863">
    <property type="entry name" value="CorA_TM1_TM2"/>
</dbReference>
<dbReference type="SUPFAM" id="SSF144083">
    <property type="entry name" value="Magnesium transport protein CorA, transmembrane region"/>
    <property type="match status" value="1"/>
</dbReference>
<evidence type="ECO:0000256" key="6">
    <source>
        <dbReference type="SAM" id="Phobius"/>
    </source>
</evidence>